<sequence length="203" mass="23545">MPKTVEQNKKLKEEKKKLILKEAIKLFSQNGYSNTTIEKVAKAAGVSFGSVFSYFKNKESLFNAAVLDPLSDSKKYLMCIDDFEGTPLERVNQAIDKHIYYFSRNGEYLRLLQFVLAQPNRYPALILELDCFLMDFQTSLVKVIKEGQQTKELYTTNPEWIALSYFSFLNGARLTLTVEPDHDIWKLYKMQALRLFAPLQEDM</sequence>
<evidence type="ECO:0000256" key="2">
    <source>
        <dbReference type="PROSITE-ProRule" id="PRU00335"/>
    </source>
</evidence>
<accession>A0ABV3Q102</accession>
<evidence type="ECO:0000256" key="1">
    <source>
        <dbReference type="ARBA" id="ARBA00023125"/>
    </source>
</evidence>
<dbReference type="EMBL" id="JBFMIA010000002">
    <property type="protein sequence ID" value="MEW9501029.1"/>
    <property type="molecule type" value="Genomic_DNA"/>
</dbReference>
<comment type="caution">
    <text evidence="4">The sequence shown here is derived from an EMBL/GenBank/DDBJ whole genome shotgun (WGS) entry which is preliminary data.</text>
</comment>
<dbReference type="Proteomes" id="UP001556040">
    <property type="component" value="Unassembled WGS sequence"/>
</dbReference>
<dbReference type="PROSITE" id="PS50977">
    <property type="entry name" value="HTH_TETR_2"/>
    <property type="match status" value="1"/>
</dbReference>
<dbReference type="InterPro" id="IPR036271">
    <property type="entry name" value="Tet_transcr_reg_TetR-rel_C_sf"/>
</dbReference>
<evidence type="ECO:0000313" key="4">
    <source>
        <dbReference type="EMBL" id="MEW9501029.1"/>
    </source>
</evidence>
<dbReference type="InterPro" id="IPR009057">
    <property type="entry name" value="Homeodomain-like_sf"/>
</dbReference>
<dbReference type="InterPro" id="IPR023772">
    <property type="entry name" value="DNA-bd_HTH_TetR-type_CS"/>
</dbReference>
<gene>
    <name evidence="4" type="ORF">AB1471_04330</name>
</gene>
<keyword evidence="1 2" id="KW-0238">DNA-binding</keyword>
<proteinExistence type="predicted"/>
<dbReference type="PROSITE" id="PS01081">
    <property type="entry name" value="HTH_TETR_1"/>
    <property type="match status" value="1"/>
</dbReference>
<feature type="domain" description="HTH tetR-type" evidence="3">
    <location>
        <begin position="13"/>
        <end position="73"/>
    </location>
</feature>
<dbReference type="PANTHER" id="PTHR43479:SF11">
    <property type="entry name" value="ACREF_ENVCD OPERON REPRESSOR-RELATED"/>
    <property type="match status" value="1"/>
</dbReference>
<protein>
    <submittedName>
        <fullName evidence="4">Helix-turn-helix domain-containing protein</fullName>
    </submittedName>
</protein>
<keyword evidence="5" id="KW-1185">Reference proteome</keyword>
<dbReference type="Gene3D" id="1.10.10.60">
    <property type="entry name" value="Homeodomain-like"/>
    <property type="match status" value="1"/>
</dbReference>
<dbReference type="SUPFAM" id="SSF48498">
    <property type="entry name" value="Tetracyclin repressor-like, C-terminal domain"/>
    <property type="match status" value="1"/>
</dbReference>
<dbReference type="SUPFAM" id="SSF46689">
    <property type="entry name" value="Homeodomain-like"/>
    <property type="match status" value="1"/>
</dbReference>
<organism evidence="4 5">
    <name type="scientific">Jeotgalibacillus marinus</name>
    <dbReference type="NCBI Taxonomy" id="86667"/>
    <lineage>
        <taxon>Bacteria</taxon>
        <taxon>Bacillati</taxon>
        <taxon>Bacillota</taxon>
        <taxon>Bacilli</taxon>
        <taxon>Bacillales</taxon>
        <taxon>Caryophanaceae</taxon>
        <taxon>Jeotgalibacillus</taxon>
    </lineage>
</organism>
<name>A0ABV3Q102_9BACL</name>
<reference evidence="4 5" key="1">
    <citation type="journal article" date="1979" name="Int. J. Syst. Evol. Microbiol.">
        <title>Bacillus globisporus subsp. marinus subsp. nov.</title>
        <authorList>
            <person name="Liu H."/>
        </authorList>
    </citation>
    <scope>NUCLEOTIDE SEQUENCE [LARGE SCALE GENOMIC DNA]</scope>
    <source>
        <strain evidence="4 5">DSM 1297</strain>
    </source>
</reference>
<evidence type="ECO:0000259" key="3">
    <source>
        <dbReference type="PROSITE" id="PS50977"/>
    </source>
</evidence>
<dbReference type="Pfam" id="PF00440">
    <property type="entry name" value="TetR_N"/>
    <property type="match status" value="1"/>
</dbReference>
<dbReference type="PANTHER" id="PTHR43479">
    <property type="entry name" value="ACREF/ENVCD OPERON REPRESSOR-RELATED"/>
    <property type="match status" value="1"/>
</dbReference>
<feature type="DNA-binding region" description="H-T-H motif" evidence="2">
    <location>
        <begin position="36"/>
        <end position="55"/>
    </location>
</feature>
<dbReference type="PRINTS" id="PR00455">
    <property type="entry name" value="HTHTETR"/>
</dbReference>
<dbReference type="RefSeq" id="WP_367778368.1">
    <property type="nucleotide sequence ID" value="NZ_JBFMIA010000002.1"/>
</dbReference>
<dbReference type="Gene3D" id="1.10.357.10">
    <property type="entry name" value="Tetracycline Repressor, domain 2"/>
    <property type="match status" value="1"/>
</dbReference>
<dbReference type="InterPro" id="IPR050624">
    <property type="entry name" value="HTH-type_Tx_Regulator"/>
</dbReference>
<dbReference type="InterPro" id="IPR001647">
    <property type="entry name" value="HTH_TetR"/>
</dbReference>
<evidence type="ECO:0000313" key="5">
    <source>
        <dbReference type="Proteomes" id="UP001556040"/>
    </source>
</evidence>